<proteinExistence type="predicted"/>
<evidence type="ECO:0000313" key="1">
    <source>
        <dbReference type="EMBL" id="KAJ8058924.1"/>
    </source>
</evidence>
<accession>A0A9X0DDM2</accession>
<gene>
    <name evidence="1" type="ORF">OCU04_011909</name>
</gene>
<protein>
    <submittedName>
        <fullName evidence="1">Uncharacterized protein</fullName>
    </submittedName>
</protein>
<evidence type="ECO:0000313" key="2">
    <source>
        <dbReference type="Proteomes" id="UP001152300"/>
    </source>
</evidence>
<dbReference type="Proteomes" id="UP001152300">
    <property type="component" value="Unassembled WGS sequence"/>
</dbReference>
<keyword evidence="2" id="KW-1185">Reference proteome</keyword>
<sequence>MSVFLKNNSGGSNAQMVLEEWLEERCRIREPVEEARLQANGEREAQREREIIRHRRILREIDEFYEAQDSDKELD</sequence>
<reference evidence="1" key="1">
    <citation type="submission" date="2022-11" db="EMBL/GenBank/DDBJ databases">
        <title>Genome Resource of Sclerotinia nivalis Strain SnTB1, a Plant Pathogen Isolated from American Ginseng.</title>
        <authorList>
            <person name="Fan S."/>
        </authorList>
    </citation>
    <scope>NUCLEOTIDE SEQUENCE</scope>
    <source>
        <strain evidence="1">SnTB1</strain>
    </source>
</reference>
<name>A0A9X0DDM2_9HELO</name>
<comment type="caution">
    <text evidence="1">The sequence shown here is derived from an EMBL/GenBank/DDBJ whole genome shotgun (WGS) entry which is preliminary data.</text>
</comment>
<dbReference type="EMBL" id="JAPEIS010000015">
    <property type="protein sequence ID" value="KAJ8058924.1"/>
    <property type="molecule type" value="Genomic_DNA"/>
</dbReference>
<dbReference type="AlphaFoldDB" id="A0A9X0DDM2"/>
<organism evidence="1 2">
    <name type="scientific">Sclerotinia nivalis</name>
    <dbReference type="NCBI Taxonomy" id="352851"/>
    <lineage>
        <taxon>Eukaryota</taxon>
        <taxon>Fungi</taxon>
        <taxon>Dikarya</taxon>
        <taxon>Ascomycota</taxon>
        <taxon>Pezizomycotina</taxon>
        <taxon>Leotiomycetes</taxon>
        <taxon>Helotiales</taxon>
        <taxon>Sclerotiniaceae</taxon>
        <taxon>Sclerotinia</taxon>
    </lineage>
</organism>